<comment type="subcellular location">
    <subcellularLocation>
        <location evidence="5">Cell membrane</location>
        <topology evidence="5">Multi-pass membrane protein</topology>
    </subcellularLocation>
    <subcellularLocation>
        <location evidence="1">Membrane</location>
        <topology evidence="1">Multi-pass membrane protein</topology>
    </subcellularLocation>
</comment>
<dbReference type="EMBL" id="AXOL01000069">
    <property type="protein sequence ID" value="ERT48488.1"/>
    <property type="molecule type" value="Genomic_DNA"/>
</dbReference>
<accession>A0AAV3L0F7</accession>
<reference evidence="7 8" key="1">
    <citation type="submission" date="2013-09" db="EMBL/GenBank/DDBJ databases">
        <title>The Genome Sequence of Enterococcus faecium 10/96A.</title>
        <authorList>
            <consortium name="The Broad Institute Genome Sequencing Platform"/>
            <consortium name="The Broad Institute Genome Sequencing Center for Infectious Disease"/>
            <person name="Earl A.M."/>
            <person name="Gilmore M.S."/>
            <person name="Lebreton F."/>
            <person name="Courvalin P."/>
            <person name="Walker B."/>
            <person name="Young S.K."/>
            <person name="Zeng Q."/>
            <person name="Gargeya S."/>
            <person name="Fitzgerald M."/>
            <person name="Haas B."/>
            <person name="Abouelleil A."/>
            <person name="Alvarado L."/>
            <person name="Arachchi H.M."/>
            <person name="Berlin A.M."/>
            <person name="Chapman S.B."/>
            <person name="Dewar J."/>
            <person name="Goldberg J."/>
            <person name="Griggs A."/>
            <person name="Gujja S."/>
            <person name="Hansen M."/>
            <person name="Howarth C."/>
            <person name="Imamovic A."/>
            <person name="Larimer J."/>
            <person name="McCowan C."/>
            <person name="Murphy C."/>
            <person name="Neiman D."/>
            <person name="Pearson M."/>
            <person name="Priest M."/>
            <person name="Roberts A."/>
            <person name="Saif S."/>
            <person name="Shea T."/>
            <person name="Sisk P."/>
            <person name="Sykes S."/>
            <person name="Wortman J."/>
            <person name="Nusbaum C."/>
            <person name="Birren B."/>
        </authorList>
    </citation>
    <scope>NUCLEOTIDE SEQUENCE [LARGE SCALE GENOMIC DNA]</scope>
    <source>
        <strain evidence="7 8">10/96A</strain>
    </source>
</reference>
<dbReference type="PROSITE" id="PS51012">
    <property type="entry name" value="ABC_TM2"/>
    <property type="match status" value="1"/>
</dbReference>
<dbReference type="PIRSF" id="PIRSF006648">
    <property type="entry name" value="DrrB"/>
    <property type="match status" value="1"/>
</dbReference>
<evidence type="ECO:0000256" key="1">
    <source>
        <dbReference type="ARBA" id="ARBA00004141"/>
    </source>
</evidence>
<evidence type="ECO:0000313" key="7">
    <source>
        <dbReference type="EMBL" id="ERT48488.1"/>
    </source>
</evidence>
<dbReference type="InterPro" id="IPR013525">
    <property type="entry name" value="ABC2_TM"/>
</dbReference>
<dbReference type="PANTHER" id="PTHR43229:SF2">
    <property type="entry name" value="NODULATION PROTEIN J"/>
    <property type="match status" value="1"/>
</dbReference>
<feature type="transmembrane region" description="Helical" evidence="5">
    <location>
        <begin position="21"/>
        <end position="39"/>
    </location>
</feature>
<dbReference type="GO" id="GO:0043190">
    <property type="term" value="C:ATP-binding cassette (ABC) transporter complex"/>
    <property type="evidence" value="ECO:0007669"/>
    <property type="project" value="InterPro"/>
</dbReference>
<evidence type="ECO:0000256" key="4">
    <source>
        <dbReference type="ARBA" id="ARBA00023136"/>
    </source>
</evidence>
<feature type="transmembrane region" description="Helical" evidence="5">
    <location>
        <begin position="131"/>
        <end position="159"/>
    </location>
</feature>
<sequence>MSVFTILYRNIKWRFHNSFTIIVTILQPLLWLVLYSAVASQTMQGTGIVNYTGFILPGLIILVSFSACSSGGIMNYMMKADGSFYRILIAPVRRTSIVLGQLLEAVLCTFLEVFIMGAISLLFSVEIAADIGAILLAILLVFLGAFFISGMAYGISLILPNEVVYETVMNAIVLPLFFLSTALFPAGGMDGILGVIVNLNPFTHIINALRSLLLNGTLATGKLLFVFILYMVMGGISFSWALHRLNRETAL</sequence>
<dbReference type="GO" id="GO:0140359">
    <property type="term" value="F:ABC-type transporter activity"/>
    <property type="evidence" value="ECO:0007669"/>
    <property type="project" value="InterPro"/>
</dbReference>
<evidence type="ECO:0000256" key="5">
    <source>
        <dbReference type="RuleBase" id="RU361157"/>
    </source>
</evidence>
<evidence type="ECO:0000259" key="6">
    <source>
        <dbReference type="PROSITE" id="PS51012"/>
    </source>
</evidence>
<keyword evidence="2 5" id="KW-0812">Transmembrane</keyword>
<feature type="transmembrane region" description="Helical" evidence="5">
    <location>
        <begin position="97"/>
        <end position="125"/>
    </location>
</feature>
<feature type="transmembrane region" description="Helical" evidence="5">
    <location>
        <begin position="171"/>
        <end position="199"/>
    </location>
</feature>
<dbReference type="PANTHER" id="PTHR43229">
    <property type="entry name" value="NODULATION PROTEIN J"/>
    <property type="match status" value="1"/>
</dbReference>
<dbReference type="Proteomes" id="UP000017126">
    <property type="component" value="Unassembled WGS sequence"/>
</dbReference>
<protein>
    <recommendedName>
        <fullName evidence="5">Transport permease protein</fullName>
    </recommendedName>
</protein>
<dbReference type="RefSeq" id="WP_023043100.1">
    <property type="nucleotide sequence ID" value="NZ_KI518290.1"/>
</dbReference>
<evidence type="ECO:0000256" key="2">
    <source>
        <dbReference type="ARBA" id="ARBA00022692"/>
    </source>
</evidence>
<dbReference type="AlphaFoldDB" id="A0AAV3L0F7"/>
<name>A0AAV3L0F7_ENTFC</name>
<gene>
    <name evidence="7" type="ORF">O991_02520</name>
</gene>
<evidence type="ECO:0000313" key="8">
    <source>
        <dbReference type="Proteomes" id="UP000017126"/>
    </source>
</evidence>
<dbReference type="Pfam" id="PF01061">
    <property type="entry name" value="ABC2_membrane"/>
    <property type="match status" value="1"/>
</dbReference>
<feature type="transmembrane region" description="Helical" evidence="5">
    <location>
        <begin position="219"/>
        <end position="242"/>
    </location>
</feature>
<comment type="caution">
    <text evidence="7">The sequence shown here is derived from an EMBL/GenBank/DDBJ whole genome shotgun (WGS) entry which is preliminary data.</text>
</comment>
<organism evidence="7 8">
    <name type="scientific">Enterococcus faecium 10/96A</name>
    <dbReference type="NCBI Taxonomy" id="1391465"/>
    <lineage>
        <taxon>Bacteria</taxon>
        <taxon>Bacillati</taxon>
        <taxon>Bacillota</taxon>
        <taxon>Bacilli</taxon>
        <taxon>Lactobacillales</taxon>
        <taxon>Enterococcaceae</taxon>
        <taxon>Enterococcus</taxon>
    </lineage>
</organism>
<keyword evidence="5" id="KW-1003">Cell membrane</keyword>
<evidence type="ECO:0000256" key="3">
    <source>
        <dbReference type="ARBA" id="ARBA00022989"/>
    </source>
</evidence>
<dbReference type="InterPro" id="IPR051784">
    <property type="entry name" value="Nod_factor_ABC_transporter"/>
</dbReference>
<keyword evidence="5" id="KW-0813">Transport</keyword>
<feature type="transmembrane region" description="Helical" evidence="5">
    <location>
        <begin position="51"/>
        <end position="76"/>
    </location>
</feature>
<keyword evidence="3 5" id="KW-1133">Transmembrane helix</keyword>
<proteinExistence type="inferred from homology"/>
<keyword evidence="4 5" id="KW-0472">Membrane</keyword>
<dbReference type="InterPro" id="IPR047817">
    <property type="entry name" value="ABC2_TM_bact-type"/>
</dbReference>
<dbReference type="PRINTS" id="PR00164">
    <property type="entry name" value="ABC2TRNSPORT"/>
</dbReference>
<comment type="similarity">
    <text evidence="5">Belongs to the ABC-2 integral membrane protein family.</text>
</comment>
<feature type="domain" description="ABC transmembrane type-2" evidence="6">
    <location>
        <begin position="19"/>
        <end position="248"/>
    </location>
</feature>
<dbReference type="InterPro" id="IPR000412">
    <property type="entry name" value="ABC_2_transport"/>
</dbReference>